<feature type="transmembrane region" description="Helical" evidence="1">
    <location>
        <begin position="187"/>
        <end position="207"/>
    </location>
</feature>
<protein>
    <submittedName>
        <fullName evidence="2">Splicing factor 3 subunit</fullName>
    </submittedName>
</protein>
<keyword evidence="1" id="KW-0472">Membrane</keyword>
<keyword evidence="3" id="KW-1185">Reference proteome</keyword>
<dbReference type="PANTHER" id="PTHR31152">
    <property type="entry name" value="PLAC8 FAMILY PROTEIN"/>
    <property type="match status" value="1"/>
</dbReference>
<dbReference type="STRING" id="4781.A0A0P1B380"/>
<dbReference type="OMA" id="DPPYCCF"/>
<accession>A0A0P1B380</accession>
<dbReference type="OrthoDB" id="998115at2759"/>
<evidence type="ECO:0000313" key="2">
    <source>
        <dbReference type="EMBL" id="CEG48524.1"/>
    </source>
</evidence>
<dbReference type="GeneID" id="36401397"/>
<dbReference type="Proteomes" id="UP000054928">
    <property type="component" value="Unassembled WGS sequence"/>
</dbReference>
<keyword evidence="1" id="KW-1133">Transmembrane helix</keyword>
<dbReference type="RefSeq" id="XP_024584893.1">
    <property type="nucleotide sequence ID" value="XM_024719611.1"/>
</dbReference>
<evidence type="ECO:0000256" key="1">
    <source>
        <dbReference type="SAM" id="Phobius"/>
    </source>
</evidence>
<reference evidence="3" key="1">
    <citation type="submission" date="2014-09" db="EMBL/GenBank/DDBJ databases">
        <authorList>
            <person name="Sharma Rahul"/>
            <person name="Thines Marco"/>
        </authorList>
    </citation>
    <scope>NUCLEOTIDE SEQUENCE [LARGE SCALE GENOMIC DNA]</scope>
</reference>
<sequence length="218" mass="24216">MCILCSGDPVEDDVRKNNPGTFHVGMMHAPGADPLCCLSSCLCPCCAQVIIRRKALNYDMSNYTCCQGYMDGVVPCVRSGSCGESNCPNCCLCLESFCCNGCAVSATRMLVMDRYRLQPDKWDNRIIRCNNCIQLVSCVCSLLSICISELGDLADLMYCIAQCTYATTQGCMTAQQYRLQAFHDYDVVDIFCLNFALNALIVHFVLLRKCGKDYKKLL</sequence>
<organism evidence="2 3">
    <name type="scientific">Plasmopara halstedii</name>
    <name type="common">Downy mildew of sunflower</name>
    <dbReference type="NCBI Taxonomy" id="4781"/>
    <lineage>
        <taxon>Eukaryota</taxon>
        <taxon>Sar</taxon>
        <taxon>Stramenopiles</taxon>
        <taxon>Oomycota</taxon>
        <taxon>Peronosporomycetes</taxon>
        <taxon>Peronosporales</taxon>
        <taxon>Peronosporaceae</taxon>
        <taxon>Plasmopara</taxon>
    </lineage>
</organism>
<dbReference type="EMBL" id="CCYD01002939">
    <property type="protein sequence ID" value="CEG48524.1"/>
    <property type="molecule type" value="Genomic_DNA"/>
</dbReference>
<keyword evidence="1" id="KW-0812">Transmembrane</keyword>
<proteinExistence type="predicted"/>
<dbReference type="PANTHER" id="PTHR31152:SF1">
    <property type="entry name" value="PLAC8 FAMILY PROTEIN"/>
    <property type="match status" value="1"/>
</dbReference>
<dbReference type="AlphaFoldDB" id="A0A0P1B380"/>
<evidence type="ECO:0000313" key="3">
    <source>
        <dbReference type="Proteomes" id="UP000054928"/>
    </source>
</evidence>
<name>A0A0P1B380_PLAHL</name>